<dbReference type="Pfam" id="PF19453">
    <property type="entry name" value="DUF5991"/>
    <property type="match status" value="1"/>
</dbReference>
<accession>A0ABR7R6B8</accession>
<reference evidence="2 3" key="1">
    <citation type="journal article" date="2009" name="Int. J. Syst. Evol. Microbiol.">
        <title>Transfer of Teichococcus ludipueritiae and Muricoccus roseus to the genus Roseomonas, as Roseomonas ludipueritiae comb. nov. and Roseomonas rosea comb. nov., respectively, and emended description of the genus Roseomonas.</title>
        <authorList>
            <person name="Sanchez-Porro C."/>
            <person name="Gallego V."/>
            <person name="Busse H.J."/>
            <person name="Kampfer P."/>
            <person name="Ventosa A."/>
        </authorList>
    </citation>
    <scope>NUCLEOTIDE SEQUENCE [LARGE SCALE GENOMIC DNA]</scope>
    <source>
        <strain evidence="2 3">DSM 14915</strain>
    </source>
</reference>
<sequence>MVLRMAWIAGAAMLAVASPALAQNPAQRPWAGNYRYEWDGGRTAGGSGIAVTYDLRIGRGPTDCALNITGFQNDEHILCEVATNGENLWVRFRSYADGKLANKYGTAVYRPGQDLFRLRRQGTAPPVTEWQALNPEERRTPPALRFRKA</sequence>
<keyword evidence="1" id="KW-0732">Signal</keyword>
<feature type="chain" id="PRO_5045755323" evidence="1">
    <location>
        <begin position="23"/>
        <end position="149"/>
    </location>
</feature>
<keyword evidence="3" id="KW-1185">Reference proteome</keyword>
<name>A0ABR7R6B8_9PROT</name>
<dbReference type="RefSeq" id="WP_187778347.1">
    <property type="nucleotide sequence ID" value="NZ_JACTUZ010000031.1"/>
</dbReference>
<dbReference type="EMBL" id="JACTUZ010000031">
    <property type="protein sequence ID" value="MBC9177207.1"/>
    <property type="molecule type" value="Genomic_DNA"/>
</dbReference>
<dbReference type="Proteomes" id="UP000603940">
    <property type="component" value="Unassembled WGS sequence"/>
</dbReference>
<evidence type="ECO:0000313" key="3">
    <source>
        <dbReference type="Proteomes" id="UP000603940"/>
    </source>
</evidence>
<protein>
    <submittedName>
        <fullName evidence="2">Uncharacterized protein</fullName>
    </submittedName>
</protein>
<proteinExistence type="predicted"/>
<evidence type="ECO:0000256" key="1">
    <source>
        <dbReference type="SAM" id="SignalP"/>
    </source>
</evidence>
<evidence type="ECO:0000313" key="2">
    <source>
        <dbReference type="EMBL" id="MBC9177207.1"/>
    </source>
</evidence>
<feature type="signal peptide" evidence="1">
    <location>
        <begin position="1"/>
        <end position="22"/>
    </location>
</feature>
<dbReference type="InterPro" id="IPR046033">
    <property type="entry name" value="DUF5991"/>
</dbReference>
<comment type="caution">
    <text evidence="2">The sequence shown here is derived from an EMBL/GenBank/DDBJ whole genome shotgun (WGS) entry which is preliminary data.</text>
</comment>
<organism evidence="2 3">
    <name type="scientific">Pseudoroseomonas ludipueritiae</name>
    <dbReference type="NCBI Taxonomy" id="198093"/>
    <lineage>
        <taxon>Bacteria</taxon>
        <taxon>Pseudomonadati</taxon>
        <taxon>Pseudomonadota</taxon>
        <taxon>Alphaproteobacteria</taxon>
        <taxon>Acetobacterales</taxon>
        <taxon>Acetobacteraceae</taxon>
        <taxon>Pseudoroseomonas</taxon>
    </lineage>
</organism>
<gene>
    <name evidence="2" type="ORF">IBL25_09690</name>
</gene>